<dbReference type="EMBL" id="LAXD01000001">
    <property type="protein sequence ID" value="KWX01157.1"/>
    <property type="molecule type" value="Genomic_DNA"/>
</dbReference>
<evidence type="ECO:0000256" key="5">
    <source>
        <dbReference type="ARBA" id="ARBA00022777"/>
    </source>
</evidence>
<keyword evidence="7" id="KW-0902">Two-component regulatory system</keyword>
<dbReference type="OrthoDB" id="227596at2"/>
<dbReference type="Gene3D" id="1.20.5.1930">
    <property type="match status" value="1"/>
</dbReference>
<dbReference type="PATRIC" id="fig|1469144.10.peg.2368"/>
<keyword evidence="2" id="KW-1003">Cell membrane</keyword>
<evidence type="ECO:0000256" key="9">
    <source>
        <dbReference type="SAM" id="Coils"/>
    </source>
</evidence>
<dbReference type="Pfam" id="PF02518">
    <property type="entry name" value="HATPase_c"/>
    <property type="match status" value="1"/>
</dbReference>
<keyword evidence="14" id="KW-1185">Reference proteome</keyword>
<feature type="region of interest" description="Disordered" evidence="10">
    <location>
        <begin position="1"/>
        <end position="22"/>
    </location>
</feature>
<proteinExistence type="predicted"/>
<evidence type="ECO:0000256" key="6">
    <source>
        <dbReference type="ARBA" id="ARBA00022989"/>
    </source>
</evidence>
<evidence type="ECO:0000313" key="13">
    <source>
        <dbReference type="EMBL" id="KWX01157.1"/>
    </source>
</evidence>
<evidence type="ECO:0000256" key="7">
    <source>
        <dbReference type="ARBA" id="ARBA00023012"/>
    </source>
</evidence>
<keyword evidence="5 13" id="KW-0418">Kinase</keyword>
<evidence type="ECO:0000256" key="10">
    <source>
        <dbReference type="SAM" id="MobiDB-lite"/>
    </source>
</evidence>
<sequence length="464" mass="51336">MAPEVDATPEQPEASWPDLGSLTGIRSSKPTFYAEYRHTAESLDRTMRSLDRIARVLVSTAKGSADLCAAVVEAAGEHLDAEWVVLGLRRAALPDATPRFLARDPSGRILSSRRRLPPSLRRRFDAALSDPHTQVSDREVFVPLRFDDTVQGALAAWRRADSDRETACDEIDLRVLTILANQALVCLQKSDALGRVKKLLSRTEELYAEAEARARDLAERNRQLQEARSSLDLARQREVIDHERRRLARELHDSVAQHILSAGMAIEWCRAEVAQGSPVRDQLEHAKQLTRVAVEQLRSAIYALSDADAPQGTDLPDMLNRLRTFHSPADFDLRIRIEGRPVPLDPAARSSLFRIASECLFNTAVHAEARRAIVRLVYRDDILRLLVADDGCGHPEKLRRILRCQVPGAGNGYHHGLLNMAQRAAEMGGTLTINRARLGGVCIEVSVPLARIAQTPAGTGGTDV</sequence>
<accession>A0A132MTG3</accession>
<dbReference type="Proteomes" id="UP000070188">
    <property type="component" value="Unassembled WGS sequence"/>
</dbReference>
<evidence type="ECO:0000256" key="3">
    <source>
        <dbReference type="ARBA" id="ARBA00022679"/>
    </source>
</evidence>
<dbReference type="GO" id="GO:0000155">
    <property type="term" value="F:phosphorelay sensor kinase activity"/>
    <property type="evidence" value="ECO:0007669"/>
    <property type="project" value="InterPro"/>
</dbReference>
<keyword evidence="8" id="KW-0472">Membrane</keyword>
<dbReference type="InterPro" id="IPR003594">
    <property type="entry name" value="HATPase_dom"/>
</dbReference>
<evidence type="ECO:0000259" key="11">
    <source>
        <dbReference type="Pfam" id="PF02518"/>
    </source>
</evidence>
<dbReference type="RefSeq" id="WP_066887430.1">
    <property type="nucleotide sequence ID" value="NZ_CP171739.1"/>
</dbReference>
<evidence type="ECO:0000256" key="4">
    <source>
        <dbReference type="ARBA" id="ARBA00022692"/>
    </source>
</evidence>
<evidence type="ECO:0000313" key="14">
    <source>
        <dbReference type="Proteomes" id="UP000070188"/>
    </source>
</evidence>
<evidence type="ECO:0000256" key="1">
    <source>
        <dbReference type="ARBA" id="ARBA00004651"/>
    </source>
</evidence>
<keyword evidence="3" id="KW-0808">Transferase</keyword>
<keyword evidence="4" id="KW-0812">Transmembrane</keyword>
<name>A0A132MTG3_9ACTN</name>
<comment type="caution">
    <text evidence="13">The sequence shown here is derived from an EMBL/GenBank/DDBJ whole genome shotgun (WGS) entry which is preliminary data.</text>
</comment>
<comment type="subcellular location">
    <subcellularLocation>
        <location evidence="1">Cell membrane</location>
        <topology evidence="1">Multi-pass membrane protein</topology>
    </subcellularLocation>
</comment>
<dbReference type="GO" id="GO:0005886">
    <property type="term" value="C:plasma membrane"/>
    <property type="evidence" value="ECO:0007669"/>
    <property type="project" value="UniProtKB-SubCell"/>
</dbReference>
<dbReference type="InterPro" id="IPR011712">
    <property type="entry name" value="Sig_transdc_His_kin_sub3_dim/P"/>
</dbReference>
<dbReference type="STRING" id="1469144.LI90_2185"/>
<evidence type="ECO:0000256" key="2">
    <source>
        <dbReference type="ARBA" id="ARBA00022475"/>
    </source>
</evidence>
<dbReference type="AlphaFoldDB" id="A0A132MTG3"/>
<dbReference type="Pfam" id="PF07730">
    <property type="entry name" value="HisKA_3"/>
    <property type="match status" value="1"/>
</dbReference>
<feature type="domain" description="Histidine kinase/HSP90-like ATPase" evidence="11">
    <location>
        <begin position="350"/>
        <end position="450"/>
    </location>
</feature>
<protein>
    <submittedName>
        <fullName evidence="13">GAF sensor signal transduction histidine kinase</fullName>
    </submittedName>
</protein>
<dbReference type="Gene3D" id="3.30.450.40">
    <property type="match status" value="1"/>
</dbReference>
<dbReference type="PANTHER" id="PTHR24421:SF37">
    <property type="entry name" value="SENSOR HISTIDINE KINASE NARS"/>
    <property type="match status" value="1"/>
</dbReference>
<dbReference type="PANTHER" id="PTHR24421">
    <property type="entry name" value="NITRATE/NITRITE SENSOR PROTEIN NARX-RELATED"/>
    <property type="match status" value="1"/>
</dbReference>
<dbReference type="InterPro" id="IPR050482">
    <property type="entry name" value="Sensor_HK_TwoCompSys"/>
</dbReference>
<dbReference type="Gene3D" id="3.30.565.10">
    <property type="entry name" value="Histidine kinase-like ATPase, C-terminal domain"/>
    <property type="match status" value="1"/>
</dbReference>
<dbReference type="InterPro" id="IPR036890">
    <property type="entry name" value="HATPase_C_sf"/>
</dbReference>
<dbReference type="SUPFAM" id="SSF55781">
    <property type="entry name" value="GAF domain-like"/>
    <property type="match status" value="1"/>
</dbReference>
<reference evidence="14" key="1">
    <citation type="submission" date="2015-04" db="EMBL/GenBank/DDBJ databases">
        <title>Physiological reanalysis, assessment of diazotrophy, and genome sequences of multiple isolates of Streptomyces thermoautotrophicus.</title>
        <authorList>
            <person name="MacKellar D.C."/>
            <person name="Lieber L."/>
            <person name="Norman J."/>
            <person name="Bolger A."/>
            <person name="Tobin C."/>
            <person name="Murray J.W."/>
            <person name="Chang R."/>
            <person name="Ford T."/>
            <person name="Nguyen P.Q."/>
            <person name="Woodward J."/>
            <person name="Permingeat H."/>
            <person name="Joshi N.S."/>
            <person name="Silver P.A."/>
            <person name="Usadel B."/>
            <person name="Rutherford A.W."/>
            <person name="Friesen M."/>
            <person name="Prell J."/>
        </authorList>
    </citation>
    <scope>NUCLEOTIDE SEQUENCE [LARGE SCALE GENOMIC DNA]</scope>
    <source>
        <strain evidence="14">H1</strain>
    </source>
</reference>
<feature type="coiled-coil region" evidence="9">
    <location>
        <begin position="193"/>
        <end position="237"/>
    </location>
</feature>
<dbReference type="InterPro" id="IPR029016">
    <property type="entry name" value="GAF-like_dom_sf"/>
</dbReference>
<organism evidence="13 14">
    <name type="scientific">Carbonactinospora thermoautotrophica</name>
    <dbReference type="NCBI Taxonomy" id="1469144"/>
    <lineage>
        <taxon>Bacteria</taxon>
        <taxon>Bacillati</taxon>
        <taxon>Actinomycetota</taxon>
        <taxon>Actinomycetes</taxon>
        <taxon>Kitasatosporales</taxon>
        <taxon>Carbonactinosporaceae</taxon>
        <taxon>Carbonactinospora</taxon>
    </lineage>
</organism>
<keyword evidence="9" id="KW-0175">Coiled coil</keyword>
<dbReference type="GO" id="GO:0046983">
    <property type="term" value="F:protein dimerization activity"/>
    <property type="evidence" value="ECO:0007669"/>
    <property type="project" value="InterPro"/>
</dbReference>
<gene>
    <name evidence="13" type="ORF">LI90_2185</name>
</gene>
<evidence type="ECO:0000259" key="12">
    <source>
        <dbReference type="Pfam" id="PF07730"/>
    </source>
</evidence>
<dbReference type="SUPFAM" id="SSF55874">
    <property type="entry name" value="ATPase domain of HSP90 chaperone/DNA topoisomerase II/histidine kinase"/>
    <property type="match status" value="1"/>
</dbReference>
<dbReference type="CDD" id="cd16917">
    <property type="entry name" value="HATPase_UhpB-NarQ-NarX-like"/>
    <property type="match status" value="1"/>
</dbReference>
<evidence type="ECO:0000256" key="8">
    <source>
        <dbReference type="ARBA" id="ARBA00023136"/>
    </source>
</evidence>
<keyword evidence="6" id="KW-1133">Transmembrane helix</keyword>
<feature type="domain" description="Signal transduction histidine kinase subgroup 3 dimerisation and phosphoacceptor" evidence="12">
    <location>
        <begin position="243"/>
        <end position="306"/>
    </location>
</feature>